<dbReference type="SUPFAM" id="SSF82657">
    <property type="entry name" value="BolA-like"/>
    <property type="match status" value="1"/>
</dbReference>
<evidence type="ECO:0000313" key="4">
    <source>
        <dbReference type="Proteomes" id="UP001225906"/>
    </source>
</evidence>
<dbReference type="InterPro" id="IPR036065">
    <property type="entry name" value="BolA-like_sf"/>
</dbReference>
<dbReference type="InterPro" id="IPR002634">
    <property type="entry name" value="BolA"/>
</dbReference>
<dbReference type="PANTHER" id="PTHR46229:SF2">
    <property type="entry name" value="BOLA-LIKE PROTEIN 1"/>
    <property type="match status" value="1"/>
</dbReference>
<keyword evidence="4" id="KW-1185">Reference proteome</keyword>
<comment type="similarity">
    <text evidence="1 2">Belongs to the BolA/IbaG family.</text>
</comment>
<evidence type="ECO:0000313" key="3">
    <source>
        <dbReference type="EMBL" id="MDP8568824.1"/>
    </source>
</evidence>
<reference evidence="4" key="1">
    <citation type="journal article" date="2019" name="Int. J. Syst. Evol. Microbiol.">
        <title>The Global Catalogue of Microorganisms (GCM) 10K type strain sequencing project: providing services to taxonomists for standard genome sequencing and annotation.</title>
        <authorList>
            <consortium name="The Broad Institute Genomics Platform"/>
            <consortium name="The Broad Institute Genome Sequencing Center for Infectious Disease"/>
            <person name="Wu L."/>
            <person name="Ma J."/>
        </authorList>
    </citation>
    <scope>NUCLEOTIDE SEQUENCE [LARGE SCALE GENOMIC DNA]</scope>
    <source>
        <strain evidence="4">VKM B-3159</strain>
    </source>
</reference>
<evidence type="ECO:0000256" key="2">
    <source>
        <dbReference type="RuleBase" id="RU003860"/>
    </source>
</evidence>
<gene>
    <name evidence="3" type="ORF">Q9291_13295</name>
</gene>
<dbReference type="Pfam" id="PF01722">
    <property type="entry name" value="BolA"/>
    <property type="match status" value="1"/>
</dbReference>
<dbReference type="Gene3D" id="3.30.300.90">
    <property type="entry name" value="BolA-like"/>
    <property type="match status" value="1"/>
</dbReference>
<dbReference type="PIRSF" id="PIRSF003113">
    <property type="entry name" value="BolA"/>
    <property type="match status" value="1"/>
</dbReference>
<dbReference type="EMBL" id="JAVCAP010000034">
    <property type="protein sequence ID" value="MDP8568824.1"/>
    <property type="molecule type" value="Genomic_DNA"/>
</dbReference>
<organism evidence="3 4">
    <name type="scientific">Methylophilus aquaticus</name>
    <dbReference type="NCBI Taxonomy" id="1971610"/>
    <lineage>
        <taxon>Bacteria</taxon>
        <taxon>Pseudomonadati</taxon>
        <taxon>Pseudomonadota</taxon>
        <taxon>Betaproteobacteria</taxon>
        <taxon>Nitrosomonadales</taxon>
        <taxon>Methylophilaceae</taxon>
        <taxon>Methylophilus</taxon>
    </lineage>
</organism>
<evidence type="ECO:0000256" key="1">
    <source>
        <dbReference type="ARBA" id="ARBA00005578"/>
    </source>
</evidence>
<dbReference type="RefSeq" id="WP_306390628.1">
    <property type="nucleotide sequence ID" value="NZ_JAVCAP010000034.1"/>
</dbReference>
<protein>
    <submittedName>
        <fullName evidence="3">BolA family protein</fullName>
    </submittedName>
</protein>
<dbReference type="InterPro" id="IPR050961">
    <property type="entry name" value="BolA/IbaG_stress_morph_reg"/>
</dbReference>
<proteinExistence type="inferred from homology"/>
<dbReference type="PANTHER" id="PTHR46229">
    <property type="entry name" value="BOLA TRANSCRIPTION REGULATOR"/>
    <property type="match status" value="1"/>
</dbReference>
<sequence length="81" mass="9039">MLTAAQVEAYIQSGLECDYIKVNGDDGTHFDAVIVSPAFDGKRMVQQHQLVYAALGDRMHAEIHALSMQTYTPAQWQQLQS</sequence>
<accession>A0ABT9JWH9</accession>
<name>A0ABT9JWH9_9PROT</name>
<dbReference type="Proteomes" id="UP001225906">
    <property type="component" value="Unassembled WGS sequence"/>
</dbReference>
<comment type="caution">
    <text evidence="3">The sequence shown here is derived from an EMBL/GenBank/DDBJ whole genome shotgun (WGS) entry which is preliminary data.</text>
</comment>